<proteinExistence type="predicted"/>
<dbReference type="EMBL" id="CP017065">
    <property type="protein sequence ID" value="ARY92349.1"/>
    <property type="molecule type" value="Genomic_DNA"/>
</dbReference>
<evidence type="ECO:0000313" key="2">
    <source>
        <dbReference type="EMBL" id="ARY92349.1"/>
    </source>
</evidence>
<sequence>MQIDMIPKEYRQLLPLNLLLLIGFVTLGKLFYANQILSANGILIITGLLLVIYAEIITYRRLKKRRN</sequence>
<reference evidence="2 3" key="1">
    <citation type="journal article" date="2017" name="Front. Immunol.">
        <title>Complete Genome Sequence of Lactobacillus casei LC5, a Potential Probiotics for Atopic Dermatitis.</title>
        <authorList>
            <person name="Kang J."/>
            <person name="Chung W.H."/>
            <person name="Lim T.J."/>
            <person name="Whon T.W."/>
            <person name="Lim S."/>
            <person name="Nam Y.D."/>
        </authorList>
    </citation>
    <scope>NUCLEOTIDE SEQUENCE [LARGE SCALE GENOMIC DNA]</scope>
    <source>
        <strain evidence="2 3">LC5</strain>
    </source>
</reference>
<dbReference type="Proteomes" id="UP000195609">
    <property type="component" value="Chromosome"/>
</dbReference>
<accession>A0AAN1KF19</accession>
<keyword evidence="1" id="KW-0812">Transmembrane</keyword>
<evidence type="ECO:0000313" key="3">
    <source>
        <dbReference type="Proteomes" id="UP000195609"/>
    </source>
</evidence>
<gene>
    <name evidence="2" type="ORF">BGL52_11505</name>
</gene>
<evidence type="ECO:0000256" key="1">
    <source>
        <dbReference type="SAM" id="Phobius"/>
    </source>
</evidence>
<name>A0AAN1KF19_LACCA</name>
<keyword evidence="1" id="KW-1133">Transmembrane helix</keyword>
<feature type="transmembrane region" description="Helical" evidence="1">
    <location>
        <begin position="12"/>
        <end position="32"/>
    </location>
</feature>
<keyword evidence="1" id="KW-0472">Membrane</keyword>
<protein>
    <submittedName>
        <fullName evidence="2">Uncharacterized protein</fullName>
    </submittedName>
</protein>
<dbReference type="AlphaFoldDB" id="A0AAN1KF19"/>
<feature type="transmembrane region" description="Helical" evidence="1">
    <location>
        <begin position="38"/>
        <end position="59"/>
    </location>
</feature>
<organism evidence="2 3">
    <name type="scientific">Lacticaseibacillus casei</name>
    <name type="common">Lactobacillus casei</name>
    <dbReference type="NCBI Taxonomy" id="1582"/>
    <lineage>
        <taxon>Bacteria</taxon>
        <taxon>Bacillati</taxon>
        <taxon>Bacillota</taxon>
        <taxon>Bacilli</taxon>
        <taxon>Lactobacillales</taxon>
        <taxon>Lactobacillaceae</taxon>
        <taxon>Lacticaseibacillus</taxon>
    </lineage>
</organism>